<dbReference type="InterPro" id="IPR015590">
    <property type="entry name" value="Aldehyde_DH_dom"/>
</dbReference>
<dbReference type="GO" id="GO:0004491">
    <property type="term" value="F:methylmalonate-semialdehyde dehydrogenase (acylating, NAD) activity"/>
    <property type="evidence" value="ECO:0007669"/>
    <property type="project" value="UniProtKB-EC"/>
</dbReference>
<dbReference type="EC" id="1.2.1.27" evidence="1"/>
<keyword evidence="6" id="KW-1185">Reference proteome</keyword>
<dbReference type="SUPFAM" id="SSF53720">
    <property type="entry name" value="ALDH-like"/>
    <property type="match status" value="1"/>
</dbReference>
<dbReference type="InterPro" id="IPR010061">
    <property type="entry name" value="MeMal-semiAld_DH"/>
</dbReference>
<dbReference type="InterPro" id="IPR016163">
    <property type="entry name" value="Ald_DH_C"/>
</dbReference>
<name>A0A6N7PR26_9BACT</name>
<keyword evidence="3" id="KW-0520">NAD</keyword>
<accession>A0A6N7PR26</accession>
<keyword evidence="2 5" id="KW-0560">Oxidoreductase</keyword>
<evidence type="ECO:0000256" key="2">
    <source>
        <dbReference type="ARBA" id="ARBA00023002"/>
    </source>
</evidence>
<proteinExistence type="predicted"/>
<organism evidence="5 6">
    <name type="scientific">Polyangium spumosum</name>
    <dbReference type="NCBI Taxonomy" id="889282"/>
    <lineage>
        <taxon>Bacteria</taxon>
        <taxon>Pseudomonadati</taxon>
        <taxon>Myxococcota</taxon>
        <taxon>Polyangia</taxon>
        <taxon>Polyangiales</taxon>
        <taxon>Polyangiaceae</taxon>
        <taxon>Polyangium</taxon>
    </lineage>
</organism>
<evidence type="ECO:0000313" key="5">
    <source>
        <dbReference type="EMBL" id="MRG92810.1"/>
    </source>
</evidence>
<dbReference type="Gene3D" id="3.40.605.10">
    <property type="entry name" value="Aldehyde Dehydrogenase, Chain A, domain 1"/>
    <property type="match status" value="1"/>
</dbReference>
<dbReference type="PANTHER" id="PTHR43866">
    <property type="entry name" value="MALONATE-SEMIALDEHYDE DEHYDROGENASE"/>
    <property type="match status" value="1"/>
</dbReference>
<dbReference type="GO" id="GO:0006210">
    <property type="term" value="P:thymine catabolic process"/>
    <property type="evidence" value="ECO:0007669"/>
    <property type="project" value="TreeGrafter"/>
</dbReference>
<dbReference type="GO" id="GO:0006574">
    <property type="term" value="P:L-valine catabolic process"/>
    <property type="evidence" value="ECO:0007669"/>
    <property type="project" value="TreeGrafter"/>
</dbReference>
<protein>
    <recommendedName>
        <fullName evidence="1">methylmalonate-semialdehyde dehydrogenase (CoA acylating)</fullName>
        <ecNumber evidence="1">1.2.1.27</ecNumber>
    </recommendedName>
</protein>
<dbReference type="InterPro" id="IPR016160">
    <property type="entry name" value="Ald_DH_CS_CYS"/>
</dbReference>
<feature type="domain" description="Aldehyde dehydrogenase" evidence="4">
    <location>
        <begin position="12"/>
        <end position="477"/>
    </location>
</feature>
<evidence type="ECO:0000256" key="3">
    <source>
        <dbReference type="ARBA" id="ARBA00023027"/>
    </source>
</evidence>
<dbReference type="PROSITE" id="PS00070">
    <property type="entry name" value="ALDEHYDE_DEHYDR_CYS"/>
    <property type="match status" value="1"/>
</dbReference>
<dbReference type="FunFam" id="3.40.605.10:FF:000003">
    <property type="entry name" value="Methylmalonate-semialdehyde dehydrogenase [acylating]"/>
    <property type="match status" value="1"/>
</dbReference>
<dbReference type="NCBIfam" id="TIGR01722">
    <property type="entry name" value="MMSDH"/>
    <property type="match status" value="1"/>
</dbReference>
<evidence type="ECO:0000259" key="4">
    <source>
        <dbReference type="Pfam" id="PF00171"/>
    </source>
</evidence>
<dbReference type="InterPro" id="IPR016162">
    <property type="entry name" value="Ald_DH_N"/>
</dbReference>
<dbReference type="EMBL" id="WJIE01000003">
    <property type="protein sequence ID" value="MRG92810.1"/>
    <property type="molecule type" value="Genomic_DNA"/>
</dbReference>
<sequence length="482" mass="51833">MRVLENFINGAWVASAGTTLLDVKNPATGELLAKVPLSTSADVDAAVQAAKAAFPAWRAVPPVQRARYLFKLKNLFDQHREEIANICTSEHGKTFSESFNDFGRGIENVEHACGIPALLMGDHLENVATGIDTKVLRQPLGVFAAITPFNFPPMVPLWFLPYAIAAGNTFVLKPSEQVPLSQKRIFELIGQVGLPNGVVNLVNGGREVVEAICEHPDVKGVSFVGSSNVAKIVYRKCGETGKRVQALGGAKNFIVIMPDADMERAVQNAVESCYGCAGQRCLAGSVIVPVGDAYERVRDLFVEYTKKIVLGDGKNPGTTLGPVVSRAHKDKVLSYIEKGLQEGAKLVLDGRNATVDGLPDGNWIGPTIFEGVRPDMVIGREEIFGPVACFMRAKDLDEAIRLANASEYGNASSIYTTNGKAAREFGARVEAGMVGVNIGVAAPMAFFPFGGQKASLYGDTKAHGAAGVDFYTERKIVIERWF</sequence>
<dbReference type="PANTHER" id="PTHR43866:SF4">
    <property type="entry name" value="MALONATE-SEMIALDEHYDE DEHYDROGENASE"/>
    <property type="match status" value="1"/>
</dbReference>
<comment type="caution">
    <text evidence="5">The sequence shown here is derived from an EMBL/GenBank/DDBJ whole genome shotgun (WGS) entry which is preliminary data.</text>
</comment>
<dbReference type="FunFam" id="3.40.309.10:FF:000002">
    <property type="entry name" value="Methylmalonate-semialdehyde dehydrogenase (Acylating)"/>
    <property type="match status" value="1"/>
</dbReference>
<evidence type="ECO:0000313" key="6">
    <source>
        <dbReference type="Proteomes" id="UP000440224"/>
    </source>
</evidence>
<dbReference type="RefSeq" id="WP_153819641.1">
    <property type="nucleotide sequence ID" value="NZ_WJIE01000003.1"/>
</dbReference>
<gene>
    <name evidence="5" type="primary">mmsA</name>
    <name evidence="5" type="ORF">GF068_12845</name>
</gene>
<evidence type="ECO:0000256" key="1">
    <source>
        <dbReference type="ARBA" id="ARBA00013048"/>
    </source>
</evidence>
<dbReference type="Pfam" id="PF00171">
    <property type="entry name" value="Aldedh"/>
    <property type="match status" value="1"/>
</dbReference>
<dbReference type="AlphaFoldDB" id="A0A6N7PR26"/>
<dbReference type="Gene3D" id="3.40.309.10">
    <property type="entry name" value="Aldehyde Dehydrogenase, Chain A, domain 2"/>
    <property type="match status" value="1"/>
</dbReference>
<reference evidence="5 6" key="1">
    <citation type="submission" date="2019-10" db="EMBL/GenBank/DDBJ databases">
        <title>A soil myxobacterium in the family Polyangiaceae.</title>
        <authorList>
            <person name="Li Y."/>
            <person name="Wang J."/>
        </authorList>
    </citation>
    <scope>NUCLEOTIDE SEQUENCE [LARGE SCALE GENOMIC DNA]</scope>
    <source>
        <strain evidence="5 6">DSM 14734</strain>
    </source>
</reference>
<dbReference type="InterPro" id="IPR016161">
    <property type="entry name" value="Ald_DH/histidinol_DH"/>
</dbReference>
<dbReference type="OrthoDB" id="9762436at2"/>
<dbReference type="CDD" id="cd07085">
    <property type="entry name" value="ALDH_F6_MMSDH"/>
    <property type="match status" value="1"/>
</dbReference>
<dbReference type="Proteomes" id="UP000440224">
    <property type="component" value="Unassembled WGS sequence"/>
</dbReference>